<dbReference type="InterPro" id="IPR050157">
    <property type="entry name" value="PSI_iron-sulfur_center"/>
</dbReference>
<dbReference type="OrthoDB" id="9781785at2"/>
<organism evidence="6 7">
    <name type="scientific">Pelomicrobium methylotrophicum</name>
    <dbReference type="NCBI Taxonomy" id="2602750"/>
    <lineage>
        <taxon>Bacteria</taxon>
        <taxon>Pseudomonadati</taxon>
        <taxon>Pseudomonadota</taxon>
        <taxon>Hydrogenophilia</taxon>
        <taxon>Hydrogenophilia incertae sedis</taxon>
        <taxon>Pelomicrobium</taxon>
    </lineage>
</organism>
<keyword evidence="3" id="KW-0408">Iron</keyword>
<keyword evidence="7" id="KW-1185">Reference proteome</keyword>
<keyword evidence="4" id="KW-0411">Iron-sulfur</keyword>
<evidence type="ECO:0000259" key="5">
    <source>
        <dbReference type="PROSITE" id="PS51379"/>
    </source>
</evidence>
<dbReference type="InParanoid" id="A0A5C7ESY3"/>
<evidence type="ECO:0000256" key="3">
    <source>
        <dbReference type="ARBA" id="ARBA00023004"/>
    </source>
</evidence>
<evidence type="ECO:0000256" key="4">
    <source>
        <dbReference type="ARBA" id="ARBA00023014"/>
    </source>
</evidence>
<protein>
    <recommendedName>
        <fullName evidence="5">4Fe-4S ferredoxin-type domain-containing protein</fullName>
    </recommendedName>
</protein>
<name>A0A5C7ESY3_9PROT</name>
<dbReference type="Pfam" id="PF00037">
    <property type="entry name" value="Fer4"/>
    <property type="match status" value="1"/>
</dbReference>
<sequence>MDVQPADSEKARLKFVRLHPQAPVGFAAEACLPLRSRYARCDACQRACPVGVLAMDQEALRMGDGCLHCGRCAAACPTGALAVPGFVPQAVVADSPRPLPVECWKVPRRLCAREAVRVPCLGGLSVGRWLALRAAAGKRPIEAVDRGWCGRCSAGGATHPAASAVDQANRLLEEMGEPPQARIRFVHKPLPVKAMPEAIPEPAAEFSMGRRAFFRGLMGQAAEALCVMETSASAPAAGNREVHWGPLLSPERTRVVSALRRLADRSGQPLPASIFPALHISEACRNHQVCAATCPTGALLAYQENGATGVAFNASACIACGVCQRACPEQAIGFAPPGTVAASGKAVRLTRVEARECAECGHLFAERGDEPVCAPCRKSRELAQSAFQQLFAARA</sequence>
<proteinExistence type="predicted"/>
<accession>A0A5C7ESY3</accession>
<keyword evidence="2" id="KW-0479">Metal-binding</keyword>
<evidence type="ECO:0000313" key="7">
    <source>
        <dbReference type="Proteomes" id="UP000321201"/>
    </source>
</evidence>
<dbReference type="InterPro" id="IPR017900">
    <property type="entry name" value="4Fe4S_Fe_S_CS"/>
</dbReference>
<evidence type="ECO:0000256" key="1">
    <source>
        <dbReference type="ARBA" id="ARBA00022485"/>
    </source>
</evidence>
<comment type="caution">
    <text evidence="6">The sequence shown here is derived from an EMBL/GenBank/DDBJ whole genome shotgun (WGS) entry which is preliminary data.</text>
</comment>
<dbReference type="InterPro" id="IPR017896">
    <property type="entry name" value="4Fe4S_Fe-S-bd"/>
</dbReference>
<dbReference type="PROSITE" id="PS00198">
    <property type="entry name" value="4FE4S_FER_1"/>
    <property type="match status" value="2"/>
</dbReference>
<dbReference type="AlphaFoldDB" id="A0A5C7ESY3"/>
<gene>
    <name evidence="6" type="ORF">FR698_16095</name>
</gene>
<feature type="domain" description="4Fe-4S ferredoxin-type" evidence="5">
    <location>
        <begin position="308"/>
        <end position="337"/>
    </location>
</feature>
<dbReference type="Gene3D" id="3.30.70.20">
    <property type="match status" value="2"/>
</dbReference>
<dbReference type="PANTHER" id="PTHR24960">
    <property type="entry name" value="PHOTOSYSTEM I IRON-SULFUR CENTER-RELATED"/>
    <property type="match status" value="1"/>
</dbReference>
<evidence type="ECO:0000256" key="2">
    <source>
        <dbReference type="ARBA" id="ARBA00022723"/>
    </source>
</evidence>
<dbReference type="EMBL" id="VPFL01000040">
    <property type="protein sequence ID" value="TXF09973.1"/>
    <property type="molecule type" value="Genomic_DNA"/>
</dbReference>
<dbReference type="PROSITE" id="PS51379">
    <property type="entry name" value="4FE4S_FER_2"/>
    <property type="match status" value="2"/>
</dbReference>
<dbReference type="GO" id="GO:0051539">
    <property type="term" value="F:4 iron, 4 sulfur cluster binding"/>
    <property type="evidence" value="ECO:0007669"/>
    <property type="project" value="UniProtKB-KW"/>
</dbReference>
<keyword evidence="1" id="KW-0004">4Fe-4S</keyword>
<dbReference type="PANTHER" id="PTHR24960:SF79">
    <property type="entry name" value="PHOTOSYSTEM I IRON-SULFUR CENTER"/>
    <property type="match status" value="1"/>
</dbReference>
<reference evidence="6 7" key="1">
    <citation type="submission" date="2019-08" db="EMBL/GenBank/DDBJ databases">
        <title>Pelomicrobium methylotrophicum gen. nov., sp. nov. a moderately thermophilic, facultatively anaerobic, lithoautotrophic and methylotrophic bacterium isolated from a terrestrial mud volcano.</title>
        <authorList>
            <person name="Slobodkina G.B."/>
            <person name="Merkel A.Y."/>
            <person name="Slobodkin A.I."/>
        </authorList>
    </citation>
    <scope>NUCLEOTIDE SEQUENCE [LARGE SCALE GENOMIC DNA]</scope>
    <source>
        <strain evidence="6 7">SM250</strain>
    </source>
</reference>
<evidence type="ECO:0000313" key="6">
    <source>
        <dbReference type="EMBL" id="TXF09973.1"/>
    </source>
</evidence>
<feature type="domain" description="4Fe-4S ferredoxin-type" evidence="5">
    <location>
        <begin position="57"/>
        <end position="86"/>
    </location>
</feature>
<dbReference type="Proteomes" id="UP000321201">
    <property type="component" value="Unassembled WGS sequence"/>
</dbReference>
<dbReference type="GO" id="GO:0046872">
    <property type="term" value="F:metal ion binding"/>
    <property type="evidence" value="ECO:0007669"/>
    <property type="project" value="UniProtKB-KW"/>
</dbReference>
<dbReference type="SUPFAM" id="SSF54862">
    <property type="entry name" value="4Fe-4S ferredoxins"/>
    <property type="match status" value="2"/>
</dbReference>
<dbReference type="Pfam" id="PF12838">
    <property type="entry name" value="Fer4_7"/>
    <property type="match status" value="1"/>
</dbReference>